<keyword evidence="2" id="KW-0732">Signal</keyword>
<feature type="compositionally biased region" description="Low complexity" evidence="1">
    <location>
        <begin position="169"/>
        <end position="189"/>
    </location>
</feature>
<dbReference type="Proteomes" id="UP000322873">
    <property type="component" value="Unassembled WGS sequence"/>
</dbReference>
<evidence type="ECO:0000313" key="4">
    <source>
        <dbReference type="EMBL" id="KAA8571982.1"/>
    </source>
</evidence>
<evidence type="ECO:0000256" key="2">
    <source>
        <dbReference type="SAM" id="SignalP"/>
    </source>
</evidence>
<evidence type="ECO:0000259" key="3">
    <source>
        <dbReference type="Pfam" id="PF24808"/>
    </source>
</evidence>
<feature type="compositionally biased region" description="Gly residues" evidence="1">
    <location>
        <begin position="190"/>
        <end position="199"/>
    </location>
</feature>
<dbReference type="VEuPathDB" id="FungiDB:MFRU_018g00380"/>
<feature type="domain" description="DUF7707" evidence="3">
    <location>
        <begin position="28"/>
        <end position="128"/>
    </location>
</feature>
<evidence type="ECO:0000256" key="1">
    <source>
        <dbReference type="SAM" id="MobiDB-lite"/>
    </source>
</evidence>
<comment type="caution">
    <text evidence="4">The sequence shown here is derived from an EMBL/GenBank/DDBJ whole genome shotgun (WGS) entry which is preliminary data.</text>
</comment>
<protein>
    <recommendedName>
        <fullName evidence="3">DUF7707 domain-containing protein</fullName>
    </recommendedName>
</protein>
<dbReference type="PANTHER" id="PTHR38118">
    <property type="entry name" value="ANCHORED CELL WALL PROTEIN 11-RELATED"/>
    <property type="match status" value="1"/>
</dbReference>
<feature type="signal peptide" evidence="2">
    <location>
        <begin position="1"/>
        <end position="19"/>
    </location>
</feature>
<sequence length="287" mass="29996">MRIVQVFAIVAQCAMMVKASSGSCDPLVDPSAVSLALRSKWCAGQIKSCGTLCTGDYDTNICDPYSLCYECTCSSNSSSPALQYYTQTMPTFQCEYAYQSCIASNSNDAAAQKKCLETEKDNCGQIDPDSLNFFTVSMTYSSHNPFSSEPYHISTSTPNPEIEQITSTKTVTPTPTGTTTVWSTSTAGADGTGTNGTGSAGGNFSTLSGITHMSTSGATSTLPRMTNARTSSTSTGGLANPSTISASGAERMVANGIWGVAVGVTFVGGWTMGWPEQGHGAESGEWM</sequence>
<evidence type="ECO:0000313" key="5">
    <source>
        <dbReference type="Proteomes" id="UP000322873"/>
    </source>
</evidence>
<dbReference type="AlphaFoldDB" id="A0A5M9JW12"/>
<dbReference type="InterPro" id="IPR056124">
    <property type="entry name" value="DUF7707"/>
</dbReference>
<organism evidence="4 5">
    <name type="scientific">Monilinia fructicola</name>
    <name type="common">Brown rot fungus</name>
    <name type="synonym">Ciboria fructicola</name>
    <dbReference type="NCBI Taxonomy" id="38448"/>
    <lineage>
        <taxon>Eukaryota</taxon>
        <taxon>Fungi</taxon>
        <taxon>Dikarya</taxon>
        <taxon>Ascomycota</taxon>
        <taxon>Pezizomycotina</taxon>
        <taxon>Leotiomycetes</taxon>
        <taxon>Helotiales</taxon>
        <taxon>Sclerotiniaceae</taxon>
        <taxon>Monilinia</taxon>
    </lineage>
</organism>
<name>A0A5M9JW12_MONFR</name>
<proteinExistence type="predicted"/>
<feature type="region of interest" description="Disordered" evidence="1">
    <location>
        <begin position="215"/>
        <end position="241"/>
    </location>
</feature>
<accession>A0A5M9JW12</accession>
<gene>
    <name evidence="4" type="ORF">EYC84_001922</name>
</gene>
<feature type="chain" id="PRO_5024290959" description="DUF7707 domain-containing protein" evidence="2">
    <location>
        <begin position="20"/>
        <end position="287"/>
    </location>
</feature>
<dbReference type="EMBL" id="VICG01000005">
    <property type="protein sequence ID" value="KAA8571982.1"/>
    <property type="molecule type" value="Genomic_DNA"/>
</dbReference>
<dbReference type="PANTHER" id="PTHR38118:SF3">
    <property type="entry name" value="ANCHORED CELL WALL PROTEIN 11"/>
    <property type="match status" value="1"/>
</dbReference>
<reference evidence="4 5" key="1">
    <citation type="submission" date="2019-06" db="EMBL/GenBank/DDBJ databases">
        <title>Genome Sequence of the Brown Rot Fungal Pathogen Monilinia fructicola.</title>
        <authorList>
            <person name="De Miccolis Angelini R.M."/>
            <person name="Landi L."/>
            <person name="Abate D."/>
            <person name="Pollastro S."/>
            <person name="Romanazzi G."/>
            <person name="Faretra F."/>
        </authorList>
    </citation>
    <scope>NUCLEOTIDE SEQUENCE [LARGE SCALE GENOMIC DNA]</scope>
    <source>
        <strain evidence="4 5">Mfrc123</strain>
    </source>
</reference>
<dbReference type="Pfam" id="PF24808">
    <property type="entry name" value="DUF7707"/>
    <property type="match status" value="1"/>
</dbReference>
<keyword evidence="5" id="KW-1185">Reference proteome</keyword>
<feature type="region of interest" description="Disordered" evidence="1">
    <location>
        <begin position="169"/>
        <end position="199"/>
    </location>
</feature>